<dbReference type="InterPro" id="IPR012676">
    <property type="entry name" value="TGS-like"/>
</dbReference>
<dbReference type="PANTHER" id="PTHR11451">
    <property type="entry name" value="THREONINE-TRNA LIGASE"/>
    <property type="match status" value="1"/>
</dbReference>
<evidence type="ECO:0000256" key="12">
    <source>
        <dbReference type="ARBA" id="ARBA00022946"/>
    </source>
</evidence>
<organism evidence="20 21">
    <name type="scientific">Angomonas deanei</name>
    <dbReference type="NCBI Taxonomy" id="59799"/>
    <lineage>
        <taxon>Eukaryota</taxon>
        <taxon>Discoba</taxon>
        <taxon>Euglenozoa</taxon>
        <taxon>Kinetoplastea</taxon>
        <taxon>Metakinetoplastina</taxon>
        <taxon>Trypanosomatida</taxon>
        <taxon>Trypanosomatidae</taxon>
        <taxon>Strigomonadinae</taxon>
        <taxon>Angomonas</taxon>
    </lineage>
</organism>
<dbReference type="CDD" id="cd01667">
    <property type="entry name" value="TGS_ThrRS"/>
    <property type="match status" value="1"/>
</dbReference>
<keyword evidence="10" id="KW-0067">ATP-binding</keyword>
<evidence type="ECO:0000256" key="2">
    <source>
        <dbReference type="ARBA" id="ARBA00004496"/>
    </source>
</evidence>
<evidence type="ECO:0000256" key="17">
    <source>
        <dbReference type="SAM" id="MobiDB-lite"/>
    </source>
</evidence>
<dbReference type="GO" id="GO:0005524">
    <property type="term" value="F:ATP binding"/>
    <property type="evidence" value="ECO:0007669"/>
    <property type="project" value="UniProtKB-KW"/>
</dbReference>
<evidence type="ECO:0000259" key="18">
    <source>
        <dbReference type="PROSITE" id="PS50862"/>
    </source>
</evidence>
<comment type="catalytic activity">
    <reaction evidence="16">
        <text>tRNA(Thr) + L-threonine + ATP = L-threonyl-tRNA(Thr) + AMP + diphosphate + H(+)</text>
        <dbReference type="Rhea" id="RHEA:24624"/>
        <dbReference type="Rhea" id="RHEA-COMP:9670"/>
        <dbReference type="Rhea" id="RHEA-COMP:9704"/>
        <dbReference type="ChEBI" id="CHEBI:15378"/>
        <dbReference type="ChEBI" id="CHEBI:30616"/>
        <dbReference type="ChEBI" id="CHEBI:33019"/>
        <dbReference type="ChEBI" id="CHEBI:57926"/>
        <dbReference type="ChEBI" id="CHEBI:78442"/>
        <dbReference type="ChEBI" id="CHEBI:78534"/>
        <dbReference type="ChEBI" id="CHEBI:456215"/>
        <dbReference type="EC" id="6.1.1.3"/>
    </reaction>
</comment>
<keyword evidence="11" id="KW-0648">Protein biosynthesis</keyword>
<evidence type="ECO:0000259" key="19">
    <source>
        <dbReference type="PROSITE" id="PS51880"/>
    </source>
</evidence>
<dbReference type="Gene3D" id="3.40.50.800">
    <property type="entry name" value="Anticodon-binding domain"/>
    <property type="match status" value="1"/>
</dbReference>
<dbReference type="FunFam" id="3.40.50.800:FF:000003">
    <property type="entry name" value="Threonine--tRNA ligase 2, cytoplasmic"/>
    <property type="match status" value="1"/>
</dbReference>
<dbReference type="SMART" id="SM00863">
    <property type="entry name" value="tRNA_SAD"/>
    <property type="match status" value="1"/>
</dbReference>
<dbReference type="HAMAP" id="MF_00184">
    <property type="entry name" value="Thr_tRNA_synth"/>
    <property type="match status" value="1"/>
</dbReference>
<dbReference type="Proteomes" id="UP000515908">
    <property type="component" value="Chromosome 03"/>
</dbReference>
<dbReference type="InterPro" id="IPR045864">
    <property type="entry name" value="aa-tRNA-synth_II/BPL/LPL"/>
</dbReference>
<dbReference type="InterPro" id="IPR006195">
    <property type="entry name" value="aa-tRNA-synth_II"/>
</dbReference>
<evidence type="ECO:0000256" key="6">
    <source>
        <dbReference type="ARBA" id="ARBA00022490"/>
    </source>
</evidence>
<dbReference type="PANTHER" id="PTHR11451:SF46">
    <property type="entry name" value="THREONINE--TRNA LIGASE"/>
    <property type="match status" value="1"/>
</dbReference>
<dbReference type="CDD" id="cd00860">
    <property type="entry name" value="ThrRS_anticodon"/>
    <property type="match status" value="1"/>
</dbReference>
<dbReference type="InterPro" id="IPR033728">
    <property type="entry name" value="ThrRS_core"/>
</dbReference>
<feature type="domain" description="Aminoacyl-transfer RNA synthetases class-II family profile" evidence="18">
    <location>
        <begin position="301"/>
        <end position="682"/>
    </location>
</feature>
<dbReference type="InterPro" id="IPR002320">
    <property type="entry name" value="Thr-tRNA-ligase_IIa"/>
</dbReference>
<keyword evidence="6" id="KW-0963">Cytoplasm</keyword>
<evidence type="ECO:0000256" key="4">
    <source>
        <dbReference type="ARBA" id="ARBA00011738"/>
    </source>
</evidence>
<dbReference type="Gene3D" id="3.30.980.10">
    <property type="entry name" value="Threonyl-trna Synthetase, Chain A, domain 2"/>
    <property type="match status" value="1"/>
</dbReference>
<dbReference type="InterPro" id="IPR012675">
    <property type="entry name" value="Beta-grasp_dom_sf"/>
</dbReference>
<keyword evidence="9" id="KW-0547">Nucleotide-binding</keyword>
<dbReference type="Pfam" id="PF02824">
    <property type="entry name" value="TGS"/>
    <property type="match status" value="1"/>
</dbReference>
<dbReference type="OrthoDB" id="5423599at2759"/>
<name>A0A7G2C459_9TRYP</name>
<accession>A0A7G2C459</accession>
<dbReference type="PRINTS" id="PR01047">
    <property type="entry name" value="TRNASYNTHTHR"/>
</dbReference>
<evidence type="ECO:0000256" key="15">
    <source>
        <dbReference type="ARBA" id="ARBA00031900"/>
    </source>
</evidence>
<dbReference type="GO" id="GO:0006435">
    <property type="term" value="P:threonyl-tRNA aminoacylation"/>
    <property type="evidence" value="ECO:0007669"/>
    <property type="project" value="InterPro"/>
</dbReference>
<dbReference type="AlphaFoldDB" id="A0A7G2C459"/>
<evidence type="ECO:0000256" key="7">
    <source>
        <dbReference type="ARBA" id="ARBA00022553"/>
    </source>
</evidence>
<gene>
    <name evidence="20" type="ORF">ADEAN_000195300</name>
</gene>
<dbReference type="VEuPathDB" id="TriTrypDB:ADEAN_000195300"/>
<proteinExistence type="inferred from homology"/>
<dbReference type="InterPro" id="IPR036621">
    <property type="entry name" value="Anticodon-bd_dom_sf"/>
</dbReference>
<dbReference type="InterPro" id="IPR047246">
    <property type="entry name" value="ThrRS_anticodon"/>
</dbReference>
<keyword evidence="21" id="KW-1185">Reference proteome</keyword>
<evidence type="ECO:0000313" key="20">
    <source>
        <dbReference type="EMBL" id="CAD2214506.1"/>
    </source>
</evidence>
<dbReference type="CDD" id="cd00771">
    <property type="entry name" value="ThrRS_core"/>
    <property type="match status" value="1"/>
</dbReference>
<dbReference type="GO" id="GO:0004829">
    <property type="term" value="F:threonine-tRNA ligase activity"/>
    <property type="evidence" value="ECO:0007669"/>
    <property type="project" value="UniProtKB-EC"/>
</dbReference>
<evidence type="ECO:0000256" key="1">
    <source>
        <dbReference type="ARBA" id="ARBA00004305"/>
    </source>
</evidence>
<dbReference type="GO" id="GO:0005759">
    <property type="term" value="C:mitochondrial matrix"/>
    <property type="evidence" value="ECO:0007669"/>
    <property type="project" value="UniProtKB-SubCell"/>
</dbReference>
<dbReference type="PROSITE" id="PS51880">
    <property type="entry name" value="TGS"/>
    <property type="match status" value="1"/>
</dbReference>
<dbReference type="SUPFAM" id="SSF55681">
    <property type="entry name" value="Class II aaRS and biotin synthetases"/>
    <property type="match status" value="1"/>
</dbReference>
<evidence type="ECO:0000256" key="11">
    <source>
        <dbReference type="ARBA" id="ARBA00022917"/>
    </source>
</evidence>
<dbReference type="InterPro" id="IPR004154">
    <property type="entry name" value="Anticodon-bd"/>
</dbReference>
<dbReference type="InterPro" id="IPR012947">
    <property type="entry name" value="tRNA_SAD"/>
</dbReference>
<feature type="domain" description="TGS" evidence="19">
    <location>
        <begin position="43"/>
        <end position="107"/>
    </location>
</feature>
<feature type="region of interest" description="Disordered" evidence="17">
    <location>
        <begin position="593"/>
        <end position="625"/>
    </location>
</feature>
<dbReference type="FunFam" id="3.30.980.10:FF:000005">
    <property type="entry name" value="Threonyl-tRNA synthetase, mitochondrial"/>
    <property type="match status" value="1"/>
</dbReference>
<evidence type="ECO:0000256" key="3">
    <source>
        <dbReference type="ARBA" id="ARBA00008226"/>
    </source>
</evidence>
<dbReference type="SUPFAM" id="SSF55186">
    <property type="entry name" value="ThrRS/AlaRS common domain"/>
    <property type="match status" value="1"/>
</dbReference>
<keyword evidence="13" id="KW-0496">Mitochondrion</keyword>
<dbReference type="Gene3D" id="3.30.930.10">
    <property type="entry name" value="Bira Bifunctional Protein, Domain 2"/>
    <property type="match status" value="1"/>
</dbReference>
<dbReference type="Pfam" id="PF00587">
    <property type="entry name" value="tRNA-synt_2b"/>
    <property type="match status" value="1"/>
</dbReference>
<dbReference type="FunFam" id="3.30.930.10:FF:000039">
    <property type="entry name" value="Threonyl-tRNA synthetase, mitochondrial"/>
    <property type="match status" value="1"/>
</dbReference>
<comment type="subunit">
    <text evidence="4">Homodimer.</text>
</comment>
<dbReference type="SUPFAM" id="SSF81271">
    <property type="entry name" value="TGS-like"/>
    <property type="match status" value="1"/>
</dbReference>
<dbReference type="InterPro" id="IPR002314">
    <property type="entry name" value="aa-tRNA-synt_IIb"/>
</dbReference>
<keyword evidence="12" id="KW-0809">Transit peptide</keyword>
<feature type="compositionally biased region" description="Basic and acidic residues" evidence="17">
    <location>
        <begin position="597"/>
        <end position="615"/>
    </location>
</feature>
<evidence type="ECO:0000256" key="5">
    <source>
        <dbReference type="ARBA" id="ARBA00013163"/>
    </source>
</evidence>
<evidence type="ECO:0000313" key="21">
    <source>
        <dbReference type="Proteomes" id="UP000515908"/>
    </source>
</evidence>
<evidence type="ECO:0000256" key="14">
    <source>
        <dbReference type="ARBA" id="ARBA00023146"/>
    </source>
</evidence>
<reference evidence="20 21" key="1">
    <citation type="submission" date="2020-08" db="EMBL/GenBank/DDBJ databases">
        <authorList>
            <person name="Newling K."/>
            <person name="Davey J."/>
            <person name="Forrester S."/>
        </authorList>
    </citation>
    <scope>NUCLEOTIDE SEQUENCE [LARGE SCALE GENOMIC DNA]</scope>
    <source>
        <strain evidence="21">Crithidia deanei Carvalho (ATCC PRA-265)</strain>
    </source>
</reference>
<dbReference type="Pfam" id="PF07973">
    <property type="entry name" value="tRNA_SAD"/>
    <property type="match status" value="1"/>
</dbReference>
<dbReference type="SUPFAM" id="SSF52954">
    <property type="entry name" value="Class II aaRS ABD-related"/>
    <property type="match status" value="1"/>
</dbReference>
<dbReference type="PROSITE" id="PS50862">
    <property type="entry name" value="AA_TRNA_LIGASE_II"/>
    <property type="match status" value="1"/>
</dbReference>
<keyword evidence="14 20" id="KW-0030">Aminoacyl-tRNA synthetase</keyword>
<dbReference type="Gene3D" id="3.10.20.30">
    <property type="match status" value="1"/>
</dbReference>
<protein>
    <recommendedName>
        <fullName evidence="5">threonine--tRNA ligase</fullName>
        <ecNumber evidence="5">6.1.1.3</ecNumber>
    </recommendedName>
    <alternativeName>
        <fullName evidence="15">Threonyl-tRNA synthetase</fullName>
    </alternativeName>
</protein>
<sequence length="787" mass="89619">MSKKKAASTAVDLKTLEQPAFWKARSDLFEQLWQKQQEEYQARKQPIKVTLLDGKVMEAESWVTTPIEIAKRLSNSLPEKVIVAKVNDQLWDLTRPFEEDCSLELLDWEEKEAKEVFWHSSSHVLGYALERIFDTKLSVGPSLEEGGFFYEGLTNRPVSEGDYASIEAAMQELVKQKVPYQRLVVKKEDALRLFDYTHFKSKILASKVPEGGTCTVYRCGNLIDPCRGPHLPDTGRVKSYMVHKNSSSYFEGKAENEVLQRVYGISFPKASMLTEWKTLQEEAAKRDHRVIGRQQALFNFNEVSPGSAFWLPHGARIFNRIIDFQRKQYRKRGFEEVISPNIYSCKLWMVSGHWEKYEDSMFRTVCEKEEYGLKPMNCPGHCILFASQPHSYKELPIRFADFGVLHRNELSGALTGLTRVRRFQQDDAHIFCRLDQVADEIVSALRFLKDVYDVLGFKFYLCHSTRPANKLGTEEVWDTAEAQLRIALNGFCGIPEKLPDPFGKDGDEFSFDGRPDALKKLKALARKNANSEDPNVWKGPSHPLGWFENTGDGAFYGPKIDIQVEDALGRRHQCGTIQLDFNLPQRFGLKYTLPTAEKTEQEKEQQTPKEKKEKNAAAPAAAAAPAKDAPKVLSYETAVKDLGIDLELDPNQARPVMIHRAIFGSMERCIAILCEHYGGEWPFWMSPRQVMIVPVSNALADYANEVRDHLYGEGFFVDVDLGSATLDKKIRNAELARYNFIFVVGQQELDSRSVNVRARGEKRIGNKSLDEATQWLNGLANSCSKEY</sequence>
<dbReference type="FunFam" id="3.10.20.30:FF:000006">
    <property type="entry name" value="Threonine--tRNA ligase, cytoplasmic"/>
    <property type="match status" value="1"/>
</dbReference>
<dbReference type="InterPro" id="IPR018163">
    <property type="entry name" value="Thr/Ala-tRNA-synth_IIc_edit"/>
</dbReference>
<comment type="similarity">
    <text evidence="3">Belongs to the class-II aminoacyl-tRNA synthetase family.</text>
</comment>
<evidence type="ECO:0000256" key="13">
    <source>
        <dbReference type="ARBA" id="ARBA00023128"/>
    </source>
</evidence>
<dbReference type="Pfam" id="PF03129">
    <property type="entry name" value="HGTP_anticodon"/>
    <property type="match status" value="1"/>
</dbReference>
<dbReference type="EC" id="6.1.1.3" evidence="5"/>
<keyword evidence="7" id="KW-0597">Phosphoprotein</keyword>
<evidence type="ECO:0000256" key="8">
    <source>
        <dbReference type="ARBA" id="ARBA00022598"/>
    </source>
</evidence>
<keyword evidence="8" id="KW-0436">Ligase</keyword>
<comment type="subcellular location">
    <subcellularLocation>
        <location evidence="2">Cytoplasm</location>
    </subcellularLocation>
    <subcellularLocation>
        <location evidence="1">Mitochondrion matrix</location>
    </subcellularLocation>
</comment>
<evidence type="ECO:0000256" key="10">
    <source>
        <dbReference type="ARBA" id="ARBA00022840"/>
    </source>
</evidence>
<dbReference type="InterPro" id="IPR004095">
    <property type="entry name" value="TGS"/>
</dbReference>
<evidence type="ECO:0000256" key="16">
    <source>
        <dbReference type="ARBA" id="ARBA00049515"/>
    </source>
</evidence>
<feature type="compositionally biased region" description="Low complexity" evidence="17">
    <location>
        <begin position="616"/>
        <end position="625"/>
    </location>
</feature>
<evidence type="ECO:0000256" key="9">
    <source>
        <dbReference type="ARBA" id="ARBA00022741"/>
    </source>
</evidence>
<dbReference type="EMBL" id="LR877147">
    <property type="protein sequence ID" value="CAD2214506.1"/>
    <property type="molecule type" value="Genomic_DNA"/>
</dbReference>